<protein>
    <submittedName>
        <fullName evidence="20">Uncharacterized protein</fullName>
    </submittedName>
</protein>
<evidence type="ECO:0000256" key="13">
    <source>
        <dbReference type="ARBA" id="ARBA00023257"/>
    </source>
</evidence>
<evidence type="ECO:0000313" key="21">
    <source>
        <dbReference type="Proteomes" id="UP000829354"/>
    </source>
</evidence>
<dbReference type="InterPro" id="IPR006202">
    <property type="entry name" value="Neur_chan_lig-bd"/>
</dbReference>
<dbReference type="Proteomes" id="UP000829354">
    <property type="component" value="Chromosome V"/>
</dbReference>
<evidence type="ECO:0000256" key="14">
    <source>
        <dbReference type="ARBA" id="ARBA00023303"/>
    </source>
</evidence>
<dbReference type="InterPro" id="IPR038050">
    <property type="entry name" value="Neuro_actylchol_rec"/>
</dbReference>
<keyword evidence="5" id="KW-0677">Repeat</keyword>
<dbReference type="AlphaFoldDB" id="A0AAE9F4A9"/>
<dbReference type="InterPro" id="IPR006201">
    <property type="entry name" value="Neur_channel"/>
</dbReference>
<dbReference type="GO" id="GO:0005230">
    <property type="term" value="F:extracellular ligand-gated monoatomic ion channel activity"/>
    <property type="evidence" value="ECO:0007669"/>
    <property type="project" value="InterPro"/>
</dbReference>
<dbReference type="PRINTS" id="PR00253">
    <property type="entry name" value="GABAARECEPTR"/>
</dbReference>
<sequence>MLLRYPNLILILILILIIPVQTEEFKFRIENVKYQRPGSIRSKRDTFVRRESGVAQNVTHLLNDVLNNYDQHFRPGFKSGKPTKVYIDLFIRTMGPVADLAYTYSFNCYFRQKWTDDRLHFNNSGIGFRQLSLSMAMLDKIWKPDTYFWNGAGSYVHGITTPNRLVRLETDGTILYSSRITVKAKCQMDMSRYPLDKQACRLIIGSYAYSSDEVQYKWRIMGEDNGVKIDYESIADLPQFSLSGFKVYEAANLTRDKEYSALEVRFYFDRHFGYFLMNFYVPCALVVLLCWVAFFTKREATAERIGIGITNVLTIVLISLDSKSDSPKVDSPTALEVYIWICYLTHLICMVEFTVVHYHTKYNTGDPEIQEVERERLRQIIKQIPKNTNNRSYPSFKRRNAAQPVSITRSLPNKTTRFMSVRHPKKSEQFESIQLMRKISHMETTNTNVIENEVESSLNLESIRQENVGWRLYYWMIDHNIKTDPFGVAQNSISRIDKISVVVAPLIFILTIALYYDFYVNRQFKIKLPPRNNNGQPRYVTIPPMNSYAVPEGGGMPVTCPPGHPGPRGHPGHPGEDGSSGHPGSPGGVGISLSMKLPYNGCIQCPMGPQGLPGRPGPMGHSGDIGAPGSDGIPGQKGPTGWPGIPGDSGMDGGKGHDGAAGQPGRSGTRSFGSPGPSGSPGRPGHAGPPGVDGGYPMSGLPGSPGPQGKAGQSGVPGGDGHPGMPGRVGGPGPDSGYCQCPKRGKSDEFANYTPKGSKQPVKITEVDVTSADWRRSRKLRVSA</sequence>
<feature type="region of interest" description="Disordered" evidence="17">
    <location>
        <begin position="610"/>
        <end position="761"/>
    </location>
</feature>
<dbReference type="FunFam" id="1.20.58.390:FF:000135">
    <property type="entry name" value="Ligand-Gated ion Channel"/>
    <property type="match status" value="1"/>
</dbReference>
<keyword evidence="1 16" id="KW-0813">Transport</keyword>
<name>A0AAE9F4A9_CAEBR</name>
<evidence type="ECO:0000256" key="17">
    <source>
        <dbReference type="SAM" id="MobiDB-lite"/>
    </source>
</evidence>
<feature type="compositionally biased region" description="Gly residues" evidence="17">
    <location>
        <begin position="715"/>
        <end position="734"/>
    </location>
</feature>
<feature type="domain" description="Neurotransmitter-gated ion-channel transmembrane" evidence="19">
    <location>
        <begin position="280"/>
        <end position="511"/>
    </location>
</feature>
<dbReference type="CDD" id="cd19049">
    <property type="entry name" value="LGIC_TM_anion"/>
    <property type="match status" value="1"/>
</dbReference>
<keyword evidence="10" id="KW-1015">Disulfide bond</keyword>
<keyword evidence="8 16" id="KW-0406">Ion transport</keyword>
<evidence type="ECO:0000256" key="4">
    <source>
        <dbReference type="ARBA" id="ARBA00022729"/>
    </source>
</evidence>
<keyword evidence="13" id="KW-0628">Postsynaptic cell membrane</keyword>
<evidence type="ECO:0000256" key="15">
    <source>
        <dbReference type="ARBA" id="ARBA00034104"/>
    </source>
</evidence>
<keyword evidence="11" id="KW-0325">Glycoprotein</keyword>
<comment type="subcellular location">
    <subcellularLocation>
        <location evidence="15">Postsynaptic cell membrane</location>
        <topology evidence="15">Multi-pass membrane protein</topology>
    </subcellularLocation>
</comment>
<dbReference type="InterPro" id="IPR036734">
    <property type="entry name" value="Neur_chan_lig-bd_sf"/>
</dbReference>
<keyword evidence="12" id="KW-0868">Chloride</keyword>
<evidence type="ECO:0000256" key="6">
    <source>
        <dbReference type="ARBA" id="ARBA00022989"/>
    </source>
</evidence>
<feature type="transmembrane region" description="Helical" evidence="16">
    <location>
        <begin position="301"/>
        <end position="318"/>
    </location>
</feature>
<feature type="transmembrane region" description="Helical" evidence="16">
    <location>
        <begin position="272"/>
        <end position="294"/>
    </location>
</feature>
<dbReference type="CDD" id="cd19007">
    <property type="entry name" value="LGIC_ECD_GABAR_GRD-like"/>
    <property type="match status" value="1"/>
</dbReference>
<evidence type="ECO:0000256" key="9">
    <source>
        <dbReference type="ARBA" id="ARBA00023136"/>
    </source>
</evidence>
<evidence type="ECO:0000313" key="20">
    <source>
        <dbReference type="EMBL" id="UMM35058.1"/>
    </source>
</evidence>
<feature type="domain" description="Neurotransmitter-gated ion-channel ligand-binding" evidence="18">
    <location>
        <begin position="59"/>
        <end position="269"/>
    </location>
</feature>
<keyword evidence="6 16" id="KW-1133">Transmembrane helix</keyword>
<feature type="signal peptide" evidence="16">
    <location>
        <begin position="1"/>
        <end position="22"/>
    </location>
</feature>
<keyword evidence="9 16" id="KW-0472">Membrane</keyword>
<dbReference type="GO" id="GO:0004888">
    <property type="term" value="F:transmembrane signaling receptor activity"/>
    <property type="evidence" value="ECO:0007669"/>
    <property type="project" value="InterPro"/>
</dbReference>
<evidence type="ECO:0000256" key="16">
    <source>
        <dbReference type="RuleBase" id="RU000687"/>
    </source>
</evidence>
<feature type="transmembrane region" description="Helical" evidence="16">
    <location>
        <begin position="338"/>
        <end position="358"/>
    </location>
</feature>
<dbReference type="GO" id="GO:0045211">
    <property type="term" value="C:postsynaptic membrane"/>
    <property type="evidence" value="ECO:0007669"/>
    <property type="project" value="UniProtKB-SubCell"/>
</dbReference>
<accession>A0AAE9F4A9</accession>
<dbReference type="SUPFAM" id="SSF63712">
    <property type="entry name" value="Nicotinic receptor ligand binding domain-like"/>
    <property type="match status" value="1"/>
</dbReference>
<evidence type="ECO:0000256" key="1">
    <source>
        <dbReference type="ARBA" id="ARBA00022448"/>
    </source>
</evidence>
<feature type="region of interest" description="Disordered" evidence="17">
    <location>
        <begin position="557"/>
        <end position="591"/>
    </location>
</feature>
<comment type="similarity">
    <text evidence="16">Belongs to the ligand-gated ion channel (TC 1.A.9) family.</text>
</comment>
<dbReference type="SUPFAM" id="SSF90112">
    <property type="entry name" value="Neurotransmitter-gated ion-channel transmembrane pore"/>
    <property type="match status" value="1"/>
</dbReference>
<feature type="compositionally biased region" description="Low complexity" evidence="17">
    <location>
        <begin position="664"/>
        <end position="690"/>
    </location>
</feature>
<dbReference type="Gene3D" id="2.70.170.10">
    <property type="entry name" value="Neurotransmitter-gated ion-channel ligand-binding domain"/>
    <property type="match status" value="1"/>
</dbReference>
<dbReference type="Gene3D" id="1.20.58.390">
    <property type="entry name" value="Neurotransmitter-gated ion-channel transmembrane domain"/>
    <property type="match status" value="1"/>
</dbReference>
<dbReference type="PROSITE" id="PS00236">
    <property type="entry name" value="NEUROTR_ION_CHANNEL"/>
    <property type="match status" value="1"/>
</dbReference>
<dbReference type="Pfam" id="PF02931">
    <property type="entry name" value="Neur_chan_LBD"/>
    <property type="match status" value="1"/>
</dbReference>
<keyword evidence="14 16" id="KW-0407">Ion channel</keyword>
<dbReference type="FunFam" id="2.70.170.10:FF:000003">
    <property type="entry name" value="Putative gamma-aminobutyric acid receptor subunit gamma-2"/>
    <property type="match status" value="1"/>
</dbReference>
<evidence type="ECO:0000256" key="11">
    <source>
        <dbReference type="ARBA" id="ARBA00023180"/>
    </source>
</evidence>
<dbReference type="InterPro" id="IPR006029">
    <property type="entry name" value="Neurotrans-gated_channel_TM"/>
</dbReference>
<keyword evidence="4 16" id="KW-0732">Signal</keyword>
<dbReference type="EMBL" id="CP092624">
    <property type="protein sequence ID" value="UMM35058.1"/>
    <property type="molecule type" value="Genomic_DNA"/>
</dbReference>
<evidence type="ECO:0000256" key="5">
    <source>
        <dbReference type="ARBA" id="ARBA00022737"/>
    </source>
</evidence>
<dbReference type="InterPro" id="IPR008160">
    <property type="entry name" value="Collagen"/>
</dbReference>
<dbReference type="NCBIfam" id="TIGR00860">
    <property type="entry name" value="LIC"/>
    <property type="match status" value="1"/>
</dbReference>
<keyword evidence="7" id="KW-0770">Synapse</keyword>
<proteinExistence type="inferred from homology"/>
<dbReference type="Pfam" id="PF01391">
    <property type="entry name" value="Collagen"/>
    <property type="match status" value="1"/>
</dbReference>
<evidence type="ECO:0000256" key="7">
    <source>
        <dbReference type="ARBA" id="ARBA00023018"/>
    </source>
</evidence>
<dbReference type="PRINTS" id="PR00252">
    <property type="entry name" value="NRIONCHANNEL"/>
</dbReference>
<keyword evidence="3 16" id="KW-0812">Transmembrane</keyword>
<evidence type="ECO:0000256" key="2">
    <source>
        <dbReference type="ARBA" id="ARBA00022475"/>
    </source>
</evidence>
<dbReference type="Pfam" id="PF02932">
    <property type="entry name" value="Neur_chan_memb"/>
    <property type="match status" value="1"/>
</dbReference>
<dbReference type="InterPro" id="IPR006028">
    <property type="entry name" value="GABAA/Glycine_rcpt"/>
</dbReference>
<feature type="chain" id="PRO_5041771891" evidence="16">
    <location>
        <begin position="23"/>
        <end position="784"/>
    </location>
</feature>
<evidence type="ECO:0000256" key="10">
    <source>
        <dbReference type="ARBA" id="ARBA00023157"/>
    </source>
</evidence>
<keyword evidence="21" id="KW-1185">Reference proteome</keyword>
<evidence type="ECO:0000256" key="8">
    <source>
        <dbReference type="ARBA" id="ARBA00023065"/>
    </source>
</evidence>
<evidence type="ECO:0000256" key="12">
    <source>
        <dbReference type="ARBA" id="ARBA00023214"/>
    </source>
</evidence>
<evidence type="ECO:0000259" key="18">
    <source>
        <dbReference type="Pfam" id="PF02931"/>
    </source>
</evidence>
<feature type="transmembrane region" description="Helical" evidence="16">
    <location>
        <begin position="499"/>
        <end position="519"/>
    </location>
</feature>
<dbReference type="InterPro" id="IPR036719">
    <property type="entry name" value="Neuro-gated_channel_TM_sf"/>
</dbReference>
<gene>
    <name evidence="20" type="ORF">L5515_007851</name>
</gene>
<dbReference type="InterPro" id="IPR018000">
    <property type="entry name" value="Neurotransmitter_ion_chnl_CS"/>
</dbReference>
<dbReference type="PANTHER" id="PTHR18945">
    <property type="entry name" value="NEUROTRANSMITTER GATED ION CHANNEL"/>
    <property type="match status" value="1"/>
</dbReference>
<evidence type="ECO:0000259" key="19">
    <source>
        <dbReference type="Pfam" id="PF02932"/>
    </source>
</evidence>
<keyword evidence="2" id="KW-1003">Cell membrane</keyword>
<reference evidence="20 21" key="1">
    <citation type="submission" date="2022-04" db="EMBL/GenBank/DDBJ databases">
        <title>Chromosome-level reference genomes for two strains of Caenorhabditis briggsae: an improved platform for comparative genomics.</title>
        <authorList>
            <person name="Stevens L."/>
            <person name="Andersen E."/>
        </authorList>
    </citation>
    <scope>NUCLEOTIDE SEQUENCE [LARGE SCALE GENOMIC DNA]</scope>
    <source>
        <strain evidence="20">VX34</strain>
        <tissue evidence="20">Whole-organism</tissue>
    </source>
</reference>
<evidence type="ECO:0000256" key="3">
    <source>
        <dbReference type="ARBA" id="ARBA00022692"/>
    </source>
</evidence>
<organism evidence="20 21">
    <name type="scientific">Caenorhabditis briggsae</name>
    <dbReference type="NCBI Taxonomy" id="6238"/>
    <lineage>
        <taxon>Eukaryota</taxon>
        <taxon>Metazoa</taxon>
        <taxon>Ecdysozoa</taxon>
        <taxon>Nematoda</taxon>
        <taxon>Chromadorea</taxon>
        <taxon>Rhabditida</taxon>
        <taxon>Rhabditina</taxon>
        <taxon>Rhabditomorpha</taxon>
        <taxon>Rhabditoidea</taxon>
        <taxon>Rhabditidae</taxon>
        <taxon>Peloderinae</taxon>
        <taxon>Caenorhabditis</taxon>
    </lineage>
</organism>